<reference evidence="1 2" key="1">
    <citation type="journal article" date="2018" name="Appl. Environ. Microbiol.">
        <title>Antimicrobial susceptibility testing and tentative epidemiological cut-off values of five Bacillus species relevant for use as animal feed additives or for plant protection.</title>
        <authorList>
            <person name="Agerso Y."/>
            <person name="Stuer-Lauridsen B."/>
            <person name="Bjerre K."/>
            <person name="Jensen M.G."/>
            <person name="Johansen E."/>
            <person name="Bennedsen M."/>
            <person name="Brockmann E."/>
            <person name="Nielsen B."/>
        </authorList>
    </citation>
    <scope>NUCLEOTIDE SEQUENCE [LARGE SCALE GENOMIC DNA]</scope>
    <source>
        <strain evidence="1 2">CHCC20162</strain>
    </source>
</reference>
<organism evidence="1 2">
    <name type="scientific">Priestia megaterium</name>
    <name type="common">Bacillus megaterium</name>
    <dbReference type="NCBI Taxonomy" id="1404"/>
    <lineage>
        <taxon>Bacteria</taxon>
        <taxon>Bacillati</taxon>
        <taxon>Bacillota</taxon>
        <taxon>Bacilli</taxon>
        <taxon>Bacillales</taxon>
        <taxon>Bacillaceae</taxon>
        <taxon>Priestia</taxon>
    </lineage>
</organism>
<proteinExistence type="predicted"/>
<evidence type="ECO:0000313" key="2">
    <source>
        <dbReference type="Proteomes" id="UP000256519"/>
    </source>
</evidence>
<protein>
    <submittedName>
        <fullName evidence="1">Uncharacterized protein</fullName>
    </submittedName>
</protein>
<dbReference type="Proteomes" id="UP000256519">
    <property type="component" value="Unassembled WGS sequence"/>
</dbReference>
<name>A0A3D8WZB0_PRIMG</name>
<gene>
    <name evidence="1" type="ORF">C3744_18660</name>
</gene>
<dbReference type="AlphaFoldDB" id="A0A3D8WZB0"/>
<sequence length="76" mass="9058">MDVSAGEANKLVRNKAQYFITPKKLFQLIITGRAFCFYQNLHAVFHTTFNQICDEFMVKPFKLDKNRFKCDKYHTF</sequence>
<accession>A0A3D8WZB0</accession>
<comment type="caution">
    <text evidence="1">The sequence shown here is derived from an EMBL/GenBank/DDBJ whole genome shotgun (WGS) entry which is preliminary data.</text>
</comment>
<evidence type="ECO:0000313" key="1">
    <source>
        <dbReference type="EMBL" id="RDZ12318.1"/>
    </source>
</evidence>
<dbReference type="EMBL" id="PQWM01000022">
    <property type="protein sequence ID" value="RDZ12318.1"/>
    <property type="molecule type" value="Genomic_DNA"/>
</dbReference>